<comment type="function">
    <text evidence="6">Involved in coproporphyrin-dependent heme b biosynthesis. Catalyzes the oxidation of coproporphyrinogen III to coproporphyrin III.</text>
</comment>
<dbReference type="RefSeq" id="WP_141200685.1">
    <property type="nucleotide sequence ID" value="NZ_CP041186.1"/>
</dbReference>
<accession>A0A4Y6Q0Y9</accession>
<dbReference type="SUPFAM" id="SSF51905">
    <property type="entry name" value="FAD/NAD(P)-binding domain"/>
    <property type="match status" value="1"/>
</dbReference>
<dbReference type="Gene3D" id="1.10.3110.10">
    <property type="entry name" value="protoporphyrinogen ix oxidase, domain 3"/>
    <property type="match status" value="1"/>
</dbReference>
<keyword evidence="9" id="KW-1185">Reference proteome</keyword>
<comment type="cofactor">
    <cofactor evidence="1 6">
        <name>FAD</name>
        <dbReference type="ChEBI" id="CHEBI:57692"/>
    </cofactor>
</comment>
<comment type="similarity">
    <text evidence="6">Belongs to the protoporphyrinogen/coproporphyrinogen oxidase family. Coproporphyrinogen III oxidase subfamily.</text>
</comment>
<dbReference type="NCBIfam" id="TIGR00562">
    <property type="entry name" value="proto_IX_ox"/>
    <property type="match status" value="1"/>
</dbReference>
<dbReference type="Pfam" id="PF01593">
    <property type="entry name" value="Amino_oxidase"/>
    <property type="match status" value="1"/>
</dbReference>
<comment type="subcellular location">
    <subcellularLocation>
        <location evidence="6">Cytoplasm</location>
    </subcellularLocation>
</comment>
<dbReference type="GO" id="GO:0004729">
    <property type="term" value="F:oxygen-dependent protoporphyrinogen oxidase activity"/>
    <property type="evidence" value="ECO:0007669"/>
    <property type="project" value="UniProtKB-UniRule"/>
</dbReference>
<evidence type="ECO:0000256" key="1">
    <source>
        <dbReference type="ARBA" id="ARBA00001974"/>
    </source>
</evidence>
<dbReference type="PANTHER" id="PTHR42923">
    <property type="entry name" value="PROTOPORPHYRINOGEN OXIDASE"/>
    <property type="match status" value="1"/>
</dbReference>
<dbReference type="InterPro" id="IPR002937">
    <property type="entry name" value="Amino_oxidase"/>
</dbReference>
<evidence type="ECO:0000259" key="7">
    <source>
        <dbReference type="Pfam" id="PF01593"/>
    </source>
</evidence>
<sequence length="460" mass="50862">MAASDKTIAVIGAGITGLTTAFKLRQAGFDVVIFEASGHVGGQIRTKREDGYLLETGPHTLLGRDKLPTLVDELGLRGRMIEANSEANKRYLVRYGKPHAAPMDPISFLKTQLLSPLAKLRLFVEPFIPPGNRSDESLADFVTRRLGPEPLEFAVGPLVAGTFAGDPGKLSVKHAFPKLFNLEREHGSLVRGLLTRVFEGRKDPQGKKKTPRPKLISFDEGSQVLTGELETRLEDHIERESRVYSLEKKSNGRWLVRFRQSDKRRQKTVDAVVSTIPTHALAEVELDGAEPFAPLDDVYYPPVSILAMGFRCEDVEHPLDGFGMLIPAEERRSILGTLFMSTLFPGRAPDGQVLLTSFVGGARDPELALEDKSILVERALADLDDLLGLRGQPQFTEHIVWKKAIPQYEVGYARFHEIMDDLEADNPGLFLVGNFRNGIAVPDLVTAGYEAAERISQFIS</sequence>
<dbReference type="Gene3D" id="3.90.660.20">
    <property type="entry name" value="Protoporphyrinogen oxidase, mitochondrial, domain 2"/>
    <property type="match status" value="1"/>
</dbReference>
<keyword evidence="3 6" id="KW-0274">FAD</keyword>
<reference evidence="8 9" key="1">
    <citation type="submission" date="2019-06" db="EMBL/GenBank/DDBJ databases">
        <title>Persicimonas caeni gen. nov., sp. nov., a predatory bacterium isolated from solar saltern.</title>
        <authorList>
            <person name="Wang S."/>
        </authorList>
    </citation>
    <scope>NUCLEOTIDE SEQUENCE [LARGE SCALE GENOMIC DNA]</scope>
    <source>
        <strain evidence="8 9">YN101</strain>
    </source>
</reference>
<keyword evidence="5 6" id="KW-0350">Heme biosynthesis</keyword>
<evidence type="ECO:0000256" key="6">
    <source>
        <dbReference type="RuleBase" id="RU364052"/>
    </source>
</evidence>
<proteinExistence type="inferred from homology"/>
<protein>
    <recommendedName>
        <fullName evidence="6">Coproporphyrinogen III oxidase</fullName>
        <ecNumber evidence="6">1.3.3.15</ecNumber>
    </recommendedName>
</protein>
<keyword evidence="2 6" id="KW-0285">Flavoprotein</keyword>
<dbReference type="GO" id="GO:0006783">
    <property type="term" value="P:heme biosynthetic process"/>
    <property type="evidence" value="ECO:0007669"/>
    <property type="project" value="UniProtKB-UniRule"/>
</dbReference>
<dbReference type="PANTHER" id="PTHR42923:SF3">
    <property type="entry name" value="PROTOPORPHYRINOGEN OXIDASE"/>
    <property type="match status" value="1"/>
</dbReference>
<dbReference type="InterPro" id="IPR036188">
    <property type="entry name" value="FAD/NAD-bd_sf"/>
</dbReference>
<evidence type="ECO:0000256" key="5">
    <source>
        <dbReference type="ARBA" id="ARBA00023133"/>
    </source>
</evidence>
<dbReference type="Gene3D" id="3.50.50.60">
    <property type="entry name" value="FAD/NAD(P)-binding domain"/>
    <property type="match status" value="1"/>
</dbReference>
<evidence type="ECO:0000256" key="2">
    <source>
        <dbReference type="ARBA" id="ARBA00022630"/>
    </source>
</evidence>
<dbReference type="SUPFAM" id="SSF54373">
    <property type="entry name" value="FAD-linked reductases, C-terminal domain"/>
    <property type="match status" value="1"/>
</dbReference>
<evidence type="ECO:0000256" key="3">
    <source>
        <dbReference type="ARBA" id="ARBA00022827"/>
    </source>
</evidence>
<gene>
    <name evidence="8" type="primary">hemG</name>
    <name evidence="8" type="ORF">FIV42_26905</name>
</gene>
<evidence type="ECO:0000313" key="8">
    <source>
        <dbReference type="EMBL" id="QDG54241.1"/>
    </source>
</evidence>
<name>A0A4Y6Q0Y9_PERCE</name>
<dbReference type="GO" id="GO:0005737">
    <property type="term" value="C:cytoplasm"/>
    <property type="evidence" value="ECO:0007669"/>
    <property type="project" value="UniProtKB-SubCell"/>
</dbReference>
<evidence type="ECO:0000256" key="4">
    <source>
        <dbReference type="ARBA" id="ARBA00023002"/>
    </source>
</evidence>
<keyword evidence="6" id="KW-0963">Cytoplasm</keyword>
<dbReference type="EC" id="1.3.3.15" evidence="6"/>
<dbReference type="InterPro" id="IPR050464">
    <property type="entry name" value="Zeta_carotene_desat/Oxidored"/>
</dbReference>
<dbReference type="InterPro" id="IPR004572">
    <property type="entry name" value="Protoporphyrinogen_oxidase"/>
</dbReference>
<keyword evidence="4 6" id="KW-0560">Oxidoreductase</keyword>
<organism evidence="8 9">
    <name type="scientific">Persicimonas caeni</name>
    <dbReference type="NCBI Taxonomy" id="2292766"/>
    <lineage>
        <taxon>Bacteria</taxon>
        <taxon>Deltaproteobacteria</taxon>
        <taxon>Bradymonadales</taxon>
        <taxon>Bradymonadaceae</taxon>
        <taxon>Persicimonas</taxon>
    </lineage>
</organism>
<dbReference type="EMBL" id="CP041186">
    <property type="protein sequence ID" value="QDG54241.1"/>
    <property type="molecule type" value="Genomic_DNA"/>
</dbReference>
<evidence type="ECO:0000313" key="9">
    <source>
        <dbReference type="Proteomes" id="UP000315995"/>
    </source>
</evidence>
<comment type="pathway">
    <text evidence="6">Porphyrin-containing compound metabolism; protoheme biosynthesis.</text>
</comment>
<accession>A0A5B8YBY6</accession>
<dbReference type="OrthoDB" id="20837at2"/>
<comment type="catalytic activity">
    <reaction evidence="6">
        <text>coproporphyrinogen III + 3 O2 = coproporphyrin III + 3 H2O2</text>
        <dbReference type="Rhea" id="RHEA:43436"/>
        <dbReference type="ChEBI" id="CHEBI:15379"/>
        <dbReference type="ChEBI" id="CHEBI:16240"/>
        <dbReference type="ChEBI" id="CHEBI:57309"/>
        <dbReference type="ChEBI" id="CHEBI:131725"/>
        <dbReference type="EC" id="1.3.3.15"/>
    </reaction>
</comment>
<dbReference type="AlphaFoldDB" id="A0A4Y6Q0Y9"/>
<dbReference type="Proteomes" id="UP000315995">
    <property type="component" value="Chromosome"/>
</dbReference>
<feature type="domain" description="Amine oxidase" evidence="7">
    <location>
        <begin position="15"/>
        <end position="455"/>
    </location>
</feature>